<dbReference type="EMBL" id="JARGDL010000015">
    <property type="protein sequence ID" value="MDF1612578.1"/>
    <property type="molecule type" value="Genomic_DNA"/>
</dbReference>
<sequence length="107" mass="11716">MSHEPKVSQAFMSFAKNAPEYQKIWMETAQRLSEASKLDKKTDELAYIAVLAALRLESGIPFHVKQAKMLGASRDEVISAVLIGLPAAGNVVIQSIPIAVQAYEEND</sequence>
<dbReference type="InterPro" id="IPR029032">
    <property type="entry name" value="AhpD-like"/>
</dbReference>
<dbReference type="Proteomes" id="UP001221302">
    <property type="component" value="Unassembled WGS sequence"/>
</dbReference>
<gene>
    <name evidence="2" type="ORF">P0M35_10480</name>
</gene>
<dbReference type="Pfam" id="PF02627">
    <property type="entry name" value="CMD"/>
    <property type="match status" value="1"/>
</dbReference>
<evidence type="ECO:0000313" key="3">
    <source>
        <dbReference type="Proteomes" id="UP001221302"/>
    </source>
</evidence>
<name>A0AAE3P3N9_9BACT</name>
<dbReference type="InterPro" id="IPR003779">
    <property type="entry name" value="CMD-like"/>
</dbReference>
<evidence type="ECO:0000313" key="2">
    <source>
        <dbReference type="EMBL" id="MDF1612578.1"/>
    </source>
</evidence>
<dbReference type="Gene3D" id="1.20.1290.10">
    <property type="entry name" value="AhpD-like"/>
    <property type="match status" value="1"/>
</dbReference>
<evidence type="ECO:0000259" key="1">
    <source>
        <dbReference type="Pfam" id="PF02627"/>
    </source>
</evidence>
<dbReference type="PANTHER" id="PTHR33930:SF2">
    <property type="entry name" value="BLR3452 PROTEIN"/>
    <property type="match status" value="1"/>
</dbReference>
<keyword evidence="3" id="KW-1185">Reference proteome</keyword>
<comment type="caution">
    <text evidence="2">The sequence shown here is derived from an EMBL/GenBank/DDBJ whole genome shotgun (WGS) entry which is preliminary data.</text>
</comment>
<dbReference type="AlphaFoldDB" id="A0AAE3P3N9"/>
<feature type="domain" description="Carboxymuconolactone decarboxylase-like" evidence="1">
    <location>
        <begin position="19"/>
        <end position="90"/>
    </location>
</feature>
<dbReference type="GO" id="GO:0051920">
    <property type="term" value="F:peroxiredoxin activity"/>
    <property type="evidence" value="ECO:0007669"/>
    <property type="project" value="InterPro"/>
</dbReference>
<protein>
    <submittedName>
        <fullName evidence="2">Carboxymuconolactone decarboxylase family protein</fullName>
    </submittedName>
</protein>
<dbReference type="RefSeq" id="WP_321536349.1">
    <property type="nucleotide sequence ID" value="NZ_JARGDL010000015.1"/>
</dbReference>
<organism evidence="2 3">
    <name type="scientific">Stygiobacter electus</name>
    <dbReference type="NCBI Taxonomy" id="3032292"/>
    <lineage>
        <taxon>Bacteria</taxon>
        <taxon>Pseudomonadati</taxon>
        <taxon>Ignavibacteriota</taxon>
        <taxon>Ignavibacteria</taxon>
        <taxon>Ignavibacteriales</taxon>
        <taxon>Melioribacteraceae</taxon>
        <taxon>Stygiobacter</taxon>
    </lineage>
</organism>
<accession>A0AAE3P3N9</accession>
<dbReference type="SUPFAM" id="SSF69118">
    <property type="entry name" value="AhpD-like"/>
    <property type="match status" value="1"/>
</dbReference>
<proteinExistence type="predicted"/>
<dbReference type="PANTHER" id="PTHR33930">
    <property type="entry name" value="ALKYL HYDROPEROXIDE REDUCTASE AHPD"/>
    <property type="match status" value="1"/>
</dbReference>
<reference evidence="2" key="1">
    <citation type="submission" date="2023-03" db="EMBL/GenBank/DDBJ databases">
        <title>Stygiobacter electus gen. nov., sp. nov., facultatively anaerobic thermotolerant bacterium of the class Ignavibacteria from a well of Yessentuki mineral water deposit.</title>
        <authorList>
            <person name="Podosokorskaya O.A."/>
            <person name="Elcheninov A.G."/>
            <person name="Petrova N.F."/>
            <person name="Zavarzina D.G."/>
            <person name="Kublanov I.V."/>
            <person name="Merkel A.Y."/>
        </authorList>
    </citation>
    <scope>NUCLEOTIDE SEQUENCE</scope>
    <source>
        <strain evidence="2">09-Me</strain>
    </source>
</reference>